<evidence type="ECO:0000256" key="1">
    <source>
        <dbReference type="ARBA" id="ARBA00010702"/>
    </source>
</evidence>
<evidence type="ECO:0000256" key="3">
    <source>
        <dbReference type="PIRSR" id="PIRSR605502-1"/>
    </source>
</evidence>
<accession>A0A839DYX9</accession>
<reference evidence="5 6" key="1">
    <citation type="submission" date="2020-07" db="EMBL/GenBank/DDBJ databases">
        <title>Sequencing the genomes of 1000 actinobacteria strains.</title>
        <authorList>
            <person name="Klenk H.-P."/>
        </authorList>
    </citation>
    <scope>NUCLEOTIDE SEQUENCE [LARGE SCALE GENOMIC DNA]</scope>
    <source>
        <strain evidence="5 6">DSM 45975</strain>
    </source>
</reference>
<keyword evidence="6" id="KW-1185">Reference proteome</keyword>
<protein>
    <submittedName>
        <fullName evidence="5">ADP-ribosylglycohydrolase</fullName>
    </submittedName>
</protein>
<name>A0A839DYX9_9PSEU</name>
<dbReference type="InterPro" id="IPR005502">
    <property type="entry name" value="Ribosyl_crysJ1"/>
</dbReference>
<dbReference type="SUPFAM" id="SSF101478">
    <property type="entry name" value="ADP-ribosylglycohydrolase"/>
    <property type="match status" value="2"/>
</dbReference>
<organism evidence="5 6">
    <name type="scientific">Halosaccharopolyspora lacisalsi</name>
    <dbReference type="NCBI Taxonomy" id="1000566"/>
    <lineage>
        <taxon>Bacteria</taxon>
        <taxon>Bacillati</taxon>
        <taxon>Actinomycetota</taxon>
        <taxon>Actinomycetes</taxon>
        <taxon>Pseudonocardiales</taxon>
        <taxon>Pseudonocardiaceae</taxon>
        <taxon>Halosaccharopolyspora</taxon>
    </lineage>
</organism>
<dbReference type="Gene3D" id="1.10.4080.10">
    <property type="entry name" value="ADP-ribosylation/Crystallin J1"/>
    <property type="match status" value="2"/>
</dbReference>
<dbReference type="InterPro" id="IPR050792">
    <property type="entry name" value="ADP-ribosylglycohydrolase"/>
</dbReference>
<dbReference type="InterPro" id="IPR036705">
    <property type="entry name" value="Ribosyl_crysJ1_sf"/>
</dbReference>
<keyword evidence="3" id="KW-0479">Metal-binding</keyword>
<dbReference type="AlphaFoldDB" id="A0A839DYX9"/>
<proteinExistence type="inferred from homology"/>
<dbReference type="PANTHER" id="PTHR16222:SF24">
    <property type="entry name" value="ADP-RIBOSYLHYDROLASE ARH3"/>
    <property type="match status" value="1"/>
</dbReference>
<gene>
    <name evidence="5" type="ORF">FHX42_002787</name>
</gene>
<evidence type="ECO:0000313" key="5">
    <source>
        <dbReference type="EMBL" id="MBA8825436.1"/>
    </source>
</evidence>
<keyword evidence="3" id="KW-0460">Magnesium</keyword>
<evidence type="ECO:0000256" key="2">
    <source>
        <dbReference type="ARBA" id="ARBA00022801"/>
    </source>
</evidence>
<comment type="cofactor">
    <cofactor evidence="3">
        <name>Mg(2+)</name>
        <dbReference type="ChEBI" id="CHEBI:18420"/>
    </cofactor>
    <text evidence="3">Binds 2 magnesium ions per subunit.</text>
</comment>
<dbReference type="RefSeq" id="WP_182544618.1">
    <property type="nucleotide sequence ID" value="NZ_JACGWZ010000003.1"/>
</dbReference>
<dbReference type="GO" id="GO:0046872">
    <property type="term" value="F:metal ion binding"/>
    <property type="evidence" value="ECO:0007669"/>
    <property type="project" value="UniProtKB-KW"/>
</dbReference>
<feature type="region of interest" description="Disordered" evidence="4">
    <location>
        <begin position="388"/>
        <end position="419"/>
    </location>
</feature>
<sequence length="783" mass="83087">MSRFDESERILLAMWRRYRGTAPNEPDTIQHALLGAWRRYDRSPAARPLRVTALRHRLNERPSSSTPSTGLFGPSGYLPDSAGRVLGLVLGGSAAEALARGRPGERTTATLFTLEGLIRAHTRARTSGVEEPVHEALAGLRRWLHTRGVAWRDCVGHEHLADEPDGWLAAQELPRGITSDDTAMVTTLARTVTNGLSGTTRHPANRASSATTVPLGALGALWSNAGETVFDLGTELTALTHGDPRAHVPAGVLGVTVSGLLHGRDLRSSIRAALRYDSGDVTGPIRRAVRFDQRRPVGHRPSRRNLEAMSGGRTGAEALAIAVRVALACPDDFATAVNLAADHHGDTVTSAVLCGQLLGALNGPAIVPAAWRDTLDGLLERVAEDATAEFGPHPEESASWLRRYPVPGSPEPTASPDEPARWQRRFVGSVLGCTVGEAFGTPITTESWDDIRGRHGERGLADYVPAGHPSGRLGSDSQLLLFTLEGMIRAGVHRRNGGGTDPIRPLQHAHQRWLHTQHLSWPRAAGEFLSGTPEPDGWLVGERGLFHTRAPGRTMMRTLIAFAKGQQAMGTPEDPVSDSRGSTAVLRAVPATLWSNDPTEVFRVASNTAALTHGAPAAHLSAGALAVLVSRTTHEEPLPMAVDAALNQLSGHPGHEEVTRGVEAAARLAASGPADPNELEKRLGTGWTAPEALAIGLHAALVSGDDFDAGLRVAANHSGNSATCAAVCGGLLGAALGANGIDSRWSTDLELAETVERLAEDATLEFGTRPPTDSAWTTRYPPT</sequence>
<dbReference type="EMBL" id="JACGWZ010000003">
    <property type="protein sequence ID" value="MBA8825436.1"/>
    <property type="molecule type" value="Genomic_DNA"/>
</dbReference>
<dbReference type="PANTHER" id="PTHR16222">
    <property type="entry name" value="ADP-RIBOSYLGLYCOHYDROLASE"/>
    <property type="match status" value="1"/>
</dbReference>
<evidence type="ECO:0000256" key="4">
    <source>
        <dbReference type="SAM" id="MobiDB-lite"/>
    </source>
</evidence>
<comment type="caution">
    <text evidence="5">The sequence shown here is derived from an EMBL/GenBank/DDBJ whole genome shotgun (WGS) entry which is preliminary data.</text>
</comment>
<dbReference type="GO" id="GO:0016787">
    <property type="term" value="F:hydrolase activity"/>
    <property type="evidence" value="ECO:0007669"/>
    <property type="project" value="UniProtKB-KW"/>
</dbReference>
<dbReference type="Pfam" id="PF03747">
    <property type="entry name" value="ADP_ribosyl_GH"/>
    <property type="match status" value="2"/>
</dbReference>
<dbReference type="Proteomes" id="UP000569329">
    <property type="component" value="Unassembled WGS sequence"/>
</dbReference>
<keyword evidence="2 5" id="KW-0378">Hydrolase</keyword>
<comment type="similarity">
    <text evidence="1">Belongs to the ADP-ribosylglycohydrolase family.</text>
</comment>
<feature type="binding site" evidence="3">
    <location>
        <position position="723"/>
    </location>
    <ligand>
        <name>Mg(2+)</name>
        <dbReference type="ChEBI" id="CHEBI:18420"/>
        <label>1</label>
    </ligand>
</feature>
<evidence type="ECO:0000313" key="6">
    <source>
        <dbReference type="Proteomes" id="UP000569329"/>
    </source>
</evidence>